<sequence>MNCWWRKEGDRPEEGYFTALHRRDLRPPSATPSMLMRIGGLPQFGLISARRQSRMTETEHRPCGDPECESLTSTEPGACKTPHYAASGRVRLARCISSKTSIHAVGGDTGRSRRARDWSEWAWQWHTSHDPHLAARAEQSRRNSIALSLLLPSSRSSTTSITGPPSPPRPPAVPSSTPDHTQVQGMSFEIRPAALVTMPVFSARAPCENFAMGNDTAGNWGHGHDLPEPSSSSIPPPVPFPSQALAYSSGKTFSDFLPLQSLQAVSEMLFCRSVDCYGYDTNVVQSTELPGSLLATLCLSKCGHCWNSFQKLKTGQVIHNKRPCSHPVSAQAGGTWHYTSLLTLPIAGLDISSCALHLLSGRCKADESRYHATILSSSTFIFSQTQNTTPFERLQVSGRYGTAIRLGRLLCRRVHIVSVSTYRVHTQSSVGVRSVLVLPFRVGPIHVLRGVPTAHSKRQDRPSSYAEVCGLSTSLGGLDRSI</sequence>
<name>A0AAD9Y5Y7_COLKA</name>
<accession>A0AAD9Y5Y7</accession>
<evidence type="ECO:0000313" key="3">
    <source>
        <dbReference type="Proteomes" id="UP001281614"/>
    </source>
</evidence>
<evidence type="ECO:0000313" key="2">
    <source>
        <dbReference type="EMBL" id="KAK2742120.1"/>
    </source>
</evidence>
<reference evidence="2" key="1">
    <citation type="submission" date="2023-02" db="EMBL/GenBank/DDBJ databases">
        <title>Colletotrichum kahawae CIFC_Que2 genome sequencing and assembly.</title>
        <authorList>
            <person name="Baroncelli R."/>
        </authorList>
    </citation>
    <scope>NUCLEOTIDE SEQUENCE</scope>
    <source>
        <strain evidence="2">CIFC_Que2</strain>
    </source>
</reference>
<feature type="compositionally biased region" description="Pro residues" evidence="1">
    <location>
        <begin position="164"/>
        <end position="173"/>
    </location>
</feature>
<feature type="region of interest" description="Disordered" evidence="1">
    <location>
        <begin position="216"/>
        <end position="235"/>
    </location>
</feature>
<gene>
    <name evidence="2" type="ORF">CKAH01_01547</name>
</gene>
<feature type="region of interest" description="Disordered" evidence="1">
    <location>
        <begin position="153"/>
        <end position="182"/>
    </location>
</feature>
<feature type="compositionally biased region" description="Low complexity" evidence="1">
    <location>
        <begin position="153"/>
        <end position="163"/>
    </location>
</feature>
<proteinExistence type="predicted"/>
<organism evidence="2 3">
    <name type="scientific">Colletotrichum kahawae</name>
    <name type="common">Coffee berry disease fungus</name>
    <dbReference type="NCBI Taxonomy" id="34407"/>
    <lineage>
        <taxon>Eukaryota</taxon>
        <taxon>Fungi</taxon>
        <taxon>Dikarya</taxon>
        <taxon>Ascomycota</taxon>
        <taxon>Pezizomycotina</taxon>
        <taxon>Sordariomycetes</taxon>
        <taxon>Hypocreomycetidae</taxon>
        <taxon>Glomerellales</taxon>
        <taxon>Glomerellaceae</taxon>
        <taxon>Colletotrichum</taxon>
        <taxon>Colletotrichum gloeosporioides species complex</taxon>
    </lineage>
</organism>
<keyword evidence="3" id="KW-1185">Reference proteome</keyword>
<dbReference type="AlphaFoldDB" id="A0AAD9Y5Y7"/>
<dbReference type="Proteomes" id="UP001281614">
    <property type="component" value="Unassembled WGS sequence"/>
</dbReference>
<protein>
    <submittedName>
        <fullName evidence="2">Uncharacterized protein</fullName>
    </submittedName>
</protein>
<dbReference type="EMBL" id="VYYT01000333">
    <property type="protein sequence ID" value="KAK2742120.1"/>
    <property type="molecule type" value="Genomic_DNA"/>
</dbReference>
<comment type="caution">
    <text evidence="2">The sequence shown here is derived from an EMBL/GenBank/DDBJ whole genome shotgun (WGS) entry which is preliminary data.</text>
</comment>
<evidence type="ECO:0000256" key="1">
    <source>
        <dbReference type="SAM" id="MobiDB-lite"/>
    </source>
</evidence>